<evidence type="ECO:0000256" key="3">
    <source>
        <dbReference type="ARBA" id="ARBA00022475"/>
    </source>
</evidence>
<organism evidence="17 18">
    <name type="scientific">Tetragenococcus koreensis</name>
    <dbReference type="NCBI Taxonomy" id="290335"/>
    <lineage>
        <taxon>Bacteria</taxon>
        <taxon>Bacillati</taxon>
        <taxon>Bacillota</taxon>
        <taxon>Bacilli</taxon>
        <taxon>Lactobacillales</taxon>
        <taxon>Enterococcaceae</taxon>
        <taxon>Tetragenococcus</taxon>
    </lineage>
</organism>
<evidence type="ECO:0000256" key="14">
    <source>
        <dbReference type="ARBA" id="ARBA00055980"/>
    </source>
</evidence>
<dbReference type="GeneID" id="69984402"/>
<dbReference type="Pfam" id="PF00905">
    <property type="entry name" value="Transpeptidase"/>
    <property type="match status" value="1"/>
</dbReference>
<comment type="subcellular location">
    <subcellularLocation>
        <location evidence="1">Cell membrane</location>
        <topology evidence="1">Single-pass membrane protein</topology>
    </subcellularLocation>
</comment>
<dbReference type="GO" id="GO:0051301">
    <property type="term" value="P:cell division"/>
    <property type="evidence" value="ECO:0007669"/>
    <property type="project" value="UniProtKB-KW"/>
</dbReference>
<dbReference type="CDD" id="cd06576">
    <property type="entry name" value="PASTA_Pbp2x-like_1"/>
    <property type="match status" value="1"/>
</dbReference>
<comment type="function">
    <text evidence="14">A transpeptidase that forms peptide cross-links between adjacent glycan strands in cell wall peptidoglycan (PG). Part of the divisome machinery that synthesizes the septal cross wall. Beta-lactams inactivate the PBPs by acylating an essential serine residue in the active site of these proteins.</text>
</comment>
<keyword evidence="9" id="KW-1133">Transmembrane helix</keyword>
<keyword evidence="10" id="KW-0472">Membrane</keyword>
<dbReference type="InterPro" id="IPR036138">
    <property type="entry name" value="PBP_dimer_sf"/>
</dbReference>
<dbReference type="InterPro" id="IPR001460">
    <property type="entry name" value="PCN-bd_Tpept"/>
</dbReference>
<evidence type="ECO:0000256" key="11">
    <source>
        <dbReference type="ARBA" id="ARBA00023251"/>
    </source>
</evidence>
<accession>A0AAN4ZNR7</accession>
<evidence type="ECO:0000256" key="10">
    <source>
        <dbReference type="ARBA" id="ARBA00023136"/>
    </source>
</evidence>
<dbReference type="Proteomes" id="UP000886597">
    <property type="component" value="Unassembled WGS sequence"/>
</dbReference>
<dbReference type="Gene3D" id="3.30.70.2110">
    <property type="match status" value="1"/>
</dbReference>
<keyword evidence="19" id="KW-1185">Reference proteome</keyword>
<dbReference type="Gene3D" id="2.20.70.70">
    <property type="match status" value="1"/>
</dbReference>
<sequence>MRMIKKIRQYFKKKNLSTRNNRKKVGIILFATSIGLFFLFVARLSYIVVVGDVAGESLETQTRNLYQGSEVVKAKRGTIYDRNGEPIAEDATSYSLYAILSEAYTNDDENLYAEPKNFDKLAEIIADTINDVDKKETLKVLKEGAKENKYQVDIPNAKSISLQQREEIEDAMEDQKINGLYFTEHPSRIYPNGVFSSHFIGYADIQNDEETEQENLVGRMGIEEDYNDILKGKDGKIIYQKDNYQNPLPGTVAESEPAVDGQDIYTTLDSRLQSYLETLMDQAWDKIDAEDMTAVLMDAKTGEIASMSQRPTFNPETKKGINDDDFVWSNLFVEDNYEPGSTMKVMTVASAIDNGIFDPDETYKPGEMNLLDATIRDWDYARGPKPSLTMRQALSWSSNVGMVRLEQQMKARWQRYLQEFGFGRSTYSGLSNEKSGTLPEDNVVSHAMTAFGQAIGVTQFQMLQAFSAISNDGAMLKPQVIQKIVNDAENDEMVTQPEVVGHPVSEDAAQDVREYMRDTVESEEYGTAYDQYKVPNETVSAKTGTAQISRDGSYLDGQGDYLYSVVLMTPAEDPEYVMYLTMNRPDQEDTEVLSSIANPLLERAMDLRDVDESEGNNEEASNEKVKVEDYRNLETDAAAADVQKKGLVPIVIGDGNKVVEQSVDNGERLMSSEKLLLLTDDQNPMMPDVSGWSKADLVKFGDLLDVDVTFDGEGYCTEQSIEPYDEISDEELHFNLEEN</sequence>
<dbReference type="InterPro" id="IPR005543">
    <property type="entry name" value="PASTA_dom"/>
</dbReference>
<dbReference type="PANTHER" id="PTHR30627:SF26">
    <property type="entry name" value="PENICILLIN-BINDING PROTEIN 2B"/>
    <property type="match status" value="1"/>
</dbReference>
<dbReference type="EMBL" id="BKBQ01000024">
    <property type="protein sequence ID" value="GEQ54754.1"/>
    <property type="molecule type" value="Genomic_DNA"/>
</dbReference>
<dbReference type="GO" id="GO:0008360">
    <property type="term" value="P:regulation of cell shape"/>
    <property type="evidence" value="ECO:0007669"/>
    <property type="project" value="UniProtKB-KW"/>
</dbReference>
<keyword evidence="4 17" id="KW-0132">Cell division</keyword>
<evidence type="ECO:0000256" key="9">
    <source>
        <dbReference type="ARBA" id="ARBA00022989"/>
    </source>
</evidence>
<dbReference type="SUPFAM" id="SSF56601">
    <property type="entry name" value="beta-lactamase/transpeptidase-like"/>
    <property type="match status" value="1"/>
</dbReference>
<dbReference type="GO" id="GO:0005886">
    <property type="term" value="C:plasma membrane"/>
    <property type="evidence" value="ECO:0007669"/>
    <property type="project" value="UniProtKB-SubCell"/>
</dbReference>
<evidence type="ECO:0000313" key="16">
    <source>
        <dbReference type="EMBL" id="GEQ49762.1"/>
    </source>
</evidence>
<keyword evidence="11" id="KW-0046">Antibiotic resistance</keyword>
<keyword evidence="6" id="KW-0677">Repeat</keyword>
<dbReference type="AlphaFoldDB" id="A0AAN4ZNR7"/>
<dbReference type="KEGG" id="tkr:C7K43_00425"/>
<comment type="similarity">
    <text evidence="2">Belongs to the transpeptidase family.</text>
</comment>
<dbReference type="Gene3D" id="3.40.710.10">
    <property type="entry name" value="DD-peptidase/beta-lactamase superfamily"/>
    <property type="match status" value="1"/>
</dbReference>
<keyword evidence="12" id="KW-0131">Cell cycle</keyword>
<dbReference type="FunFam" id="3.40.710.10:FF:000095">
    <property type="entry name" value="Penicillin-binding protein 2x"/>
    <property type="match status" value="1"/>
</dbReference>
<evidence type="ECO:0000313" key="18">
    <source>
        <dbReference type="Proteomes" id="UP000886597"/>
    </source>
</evidence>
<comment type="caution">
    <text evidence="17">The sequence shown here is derived from an EMBL/GenBank/DDBJ whole genome shotgun (WGS) entry which is preliminary data.</text>
</comment>
<feature type="domain" description="PASTA" evidence="15">
    <location>
        <begin position="621"/>
        <end position="681"/>
    </location>
</feature>
<evidence type="ECO:0000256" key="12">
    <source>
        <dbReference type="ARBA" id="ARBA00023306"/>
    </source>
</evidence>
<protein>
    <submittedName>
        <fullName evidence="17">Cell division protein FtsI / penicillin-binding protein 2</fullName>
    </submittedName>
</protein>
<dbReference type="EMBL" id="BKBO01000025">
    <property type="protein sequence ID" value="GEQ49762.1"/>
    <property type="molecule type" value="Genomic_DNA"/>
</dbReference>
<dbReference type="InterPro" id="IPR005311">
    <property type="entry name" value="PBP_dimer"/>
</dbReference>
<dbReference type="Pfam" id="PF03717">
    <property type="entry name" value="PBP_dimer"/>
    <property type="match status" value="1"/>
</dbReference>
<evidence type="ECO:0000256" key="7">
    <source>
        <dbReference type="ARBA" id="ARBA00022960"/>
    </source>
</evidence>
<dbReference type="PROSITE" id="PS51178">
    <property type="entry name" value="PASTA"/>
    <property type="match status" value="2"/>
</dbReference>
<dbReference type="Proteomes" id="UP000886607">
    <property type="component" value="Unassembled WGS sequence"/>
</dbReference>
<dbReference type="RefSeq" id="WP_124005041.1">
    <property type="nucleotide sequence ID" value="NZ_BJYN01000001.1"/>
</dbReference>
<keyword evidence="5" id="KW-0812">Transmembrane</keyword>
<evidence type="ECO:0000256" key="6">
    <source>
        <dbReference type="ARBA" id="ARBA00022737"/>
    </source>
</evidence>
<dbReference type="GO" id="GO:0071555">
    <property type="term" value="P:cell wall organization"/>
    <property type="evidence" value="ECO:0007669"/>
    <property type="project" value="UniProtKB-KW"/>
</dbReference>
<evidence type="ECO:0000313" key="17">
    <source>
        <dbReference type="EMBL" id="GEQ54754.1"/>
    </source>
</evidence>
<evidence type="ECO:0000256" key="5">
    <source>
        <dbReference type="ARBA" id="ARBA00022692"/>
    </source>
</evidence>
<dbReference type="PANTHER" id="PTHR30627">
    <property type="entry name" value="PEPTIDOGLYCAN D,D-TRANSPEPTIDASE"/>
    <property type="match status" value="1"/>
</dbReference>
<evidence type="ECO:0000256" key="4">
    <source>
        <dbReference type="ARBA" id="ARBA00022618"/>
    </source>
</evidence>
<reference evidence="17" key="2">
    <citation type="journal article" date="2020" name="Int. Dairy J.">
        <title>Lactic acid bacterial diversity in Brie cheese focusing on salt concentration and pH of isolation medium and characterisation of halophilic and alkaliphilic lactic acid bacterial isolates.</title>
        <authorList>
            <person name="Unno R."/>
            <person name="Matsutani M."/>
            <person name="Suzuki T."/>
            <person name="Kodama K."/>
            <person name="Matsushita H."/>
            <person name="Yamasato K."/>
            <person name="Koizumi Y."/>
            <person name="Ishikawa M."/>
        </authorList>
    </citation>
    <scope>NUCLEOTIDE SEQUENCE</scope>
    <source>
        <strain evidence="17">7C1</strain>
        <strain evidence="16">8C4</strain>
    </source>
</reference>
<evidence type="ECO:0000256" key="8">
    <source>
        <dbReference type="ARBA" id="ARBA00022984"/>
    </source>
</evidence>
<dbReference type="GO" id="GO:0046677">
    <property type="term" value="P:response to antibiotic"/>
    <property type="evidence" value="ECO:0007669"/>
    <property type="project" value="UniProtKB-KW"/>
</dbReference>
<feature type="domain" description="PASTA" evidence="15">
    <location>
        <begin position="682"/>
        <end position="739"/>
    </location>
</feature>
<dbReference type="SUPFAM" id="SSF56519">
    <property type="entry name" value="Penicillin binding protein dimerisation domain"/>
    <property type="match status" value="1"/>
</dbReference>
<evidence type="ECO:0000313" key="19">
    <source>
        <dbReference type="Proteomes" id="UP000886607"/>
    </source>
</evidence>
<dbReference type="GO" id="GO:0009252">
    <property type="term" value="P:peptidoglycan biosynthetic process"/>
    <property type="evidence" value="ECO:0007669"/>
    <property type="project" value="UniProtKB-KW"/>
</dbReference>
<gene>
    <name evidence="17" type="primary">ftsI_2</name>
    <name evidence="16" type="ORF">TK11N_16140</name>
    <name evidence="17" type="ORF">TK2N_15980</name>
</gene>
<keyword evidence="13" id="KW-0961">Cell wall biogenesis/degradation</keyword>
<keyword evidence="7" id="KW-0133">Cell shape</keyword>
<proteinExistence type="inferred from homology"/>
<evidence type="ECO:0000259" key="15">
    <source>
        <dbReference type="PROSITE" id="PS51178"/>
    </source>
</evidence>
<dbReference type="SMART" id="SM00740">
    <property type="entry name" value="PASTA"/>
    <property type="match status" value="2"/>
</dbReference>
<name>A0AAN4ZNR7_9ENTE</name>
<evidence type="ECO:0000256" key="13">
    <source>
        <dbReference type="ARBA" id="ARBA00023316"/>
    </source>
</evidence>
<dbReference type="InterPro" id="IPR012338">
    <property type="entry name" value="Beta-lactam/transpept-like"/>
</dbReference>
<dbReference type="GO" id="GO:0008658">
    <property type="term" value="F:penicillin binding"/>
    <property type="evidence" value="ECO:0007669"/>
    <property type="project" value="InterPro"/>
</dbReference>
<dbReference type="CDD" id="cd06575">
    <property type="entry name" value="PASTA_Pbp2x-like_2"/>
    <property type="match status" value="1"/>
</dbReference>
<dbReference type="SUPFAM" id="SSF54184">
    <property type="entry name" value="Penicillin-binding protein 2x (pbp-2x), c-terminal domain"/>
    <property type="match status" value="2"/>
</dbReference>
<evidence type="ECO:0000256" key="1">
    <source>
        <dbReference type="ARBA" id="ARBA00004162"/>
    </source>
</evidence>
<evidence type="ECO:0000256" key="2">
    <source>
        <dbReference type="ARBA" id="ARBA00007171"/>
    </source>
</evidence>
<dbReference type="InterPro" id="IPR050515">
    <property type="entry name" value="Beta-lactam/transpept"/>
</dbReference>
<dbReference type="Gene3D" id="3.90.1310.10">
    <property type="entry name" value="Penicillin-binding protein 2a (Domain 2)"/>
    <property type="match status" value="1"/>
</dbReference>
<keyword evidence="8" id="KW-0573">Peptidoglycan synthesis</keyword>
<keyword evidence="3" id="KW-1003">Cell membrane</keyword>
<dbReference type="Pfam" id="PF03793">
    <property type="entry name" value="PASTA"/>
    <property type="match status" value="1"/>
</dbReference>
<reference evidence="17" key="1">
    <citation type="submission" date="2019-08" db="EMBL/GenBank/DDBJ databases">
        <authorList>
            <person name="Ishikawa M."/>
            <person name="Suzuki T."/>
            <person name="Matsutani M."/>
        </authorList>
    </citation>
    <scope>NUCLEOTIDE SEQUENCE</scope>
    <source>
        <strain evidence="17">7C1</strain>
        <strain evidence="16">8C4</strain>
    </source>
</reference>